<organism evidence="3">
    <name type="scientific">uncultured Caudovirales phage</name>
    <dbReference type="NCBI Taxonomy" id="2100421"/>
    <lineage>
        <taxon>Viruses</taxon>
        <taxon>Duplodnaviria</taxon>
        <taxon>Heunggongvirae</taxon>
        <taxon>Uroviricota</taxon>
        <taxon>Caudoviricetes</taxon>
        <taxon>Peduoviridae</taxon>
        <taxon>Maltschvirus</taxon>
        <taxon>Maltschvirus maltsch</taxon>
    </lineage>
</organism>
<evidence type="ECO:0000313" key="2">
    <source>
        <dbReference type="EMBL" id="CAB4200133.1"/>
    </source>
</evidence>
<dbReference type="PROSITE" id="PS51257">
    <property type="entry name" value="PROKAR_LIPOPROTEIN"/>
    <property type="match status" value="1"/>
</dbReference>
<sequence length="59" mass="6409">MKRNGHEYISSSLAGHPRVNRKIGGMQTIGFACDAFFSKRGMTAGAELSPIKQPKSKSK</sequence>
<dbReference type="EMBL" id="LR796873">
    <property type="protein sequence ID" value="CAB4172065.1"/>
    <property type="molecule type" value="Genomic_DNA"/>
</dbReference>
<reference evidence="3" key="1">
    <citation type="submission" date="2020-05" db="EMBL/GenBank/DDBJ databases">
        <authorList>
            <person name="Chiriac C."/>
            <person name="Salcher M."/>
            <person name="Ghai R."/>
            <person name="Kavagutti S V."/>
        </authorList>
    </citation>
    <scope>NUCLEOTIDE SEQUENCE</scope>
</reference>
<accession>A0A6J7XRS3</accession>
<gene>
    <name evidence="2" type="ORF">UFOVP1354_25</name>
    <name evidence="3" type="ORF">UFOVP1547_30</name>
    <name evidence="1" type="ORF">UFOVP930_41</name>
</gene>
<evidence type="ECO:0000313" key="3">
    <source>
        <dbReference type="EMBL" id="CAB5238497.1"/>
    </source>
</evidence>
<dbReference type="EMBL" id="LR797289">
    <property type="protein sequence ID" value="CAB4200133.1"/>
    <property type="molecule type" value="Genomic_DNA"/>
</dbReference>
<evidence type="ECO:0000313" key="1">
    <source>
        <dbReference type="EMBL" id="CAB4172065.1"/>
    </source>
</evidence>
<protein>
    <submittedName>
        <fullName evidence="3">Uncharacterized protein</fullName>
    </submittedName>
</protein>
<dbReference type="EMBL" id="LR798461">
    <property type="protein sequence ID" value="CAB5238497.1"/>
    <property type="molecule type" value="Genomic_DNA"/>
</dbReference>
<proteinExistence type="predicted"/>
<name>A0A6J7XRS3_9CAUD</name>